<feature type="compositionally biased region" description="Low complexity" evidence="1">
    <location>
        <begin position="76"/>
        <end position="85"/>
    </location>
</feature>
<comment type="caution">
    <text evidence="2">The sequence shown here is derived from an EMBL/GenBank/DDBJ whole genome shotgun (WGS) entry which is preliminary data.</text>
</comment>
<dbReference type="Proteomes" id="UP000642070">
    <property type="component" value="Unassembled WGS sequence"/>
</dbReference>
<accession>A0A917X6D4</accession>
<evidence type="ECO:0000256" key="1">
    <source>
        <dbReference type="SAM" id="MobiDB-lite"/>
    </source>
</evidence>
<reference evidence="2" key="2">
    <citation type="submission" date="2020-09" db="EMBL/GenBank/DDBJ databases">
        <authorList>
            <person name="Sun Q."/>
            <person name="Ohkuma M."/>
        </authorList>
    </citation>
    <scope>NUCLEOTIDE SEQUENCE</scope>
    <source>
        <strain evidence="2">JCM 19831</strain>
    </source>
</reference>
<evidence type="ECO:0000313" key="3">
    <source>
        <dbReference type="Proteomes" id="UP000642070"/>
    </source>
</evidence>
<evidence type="ECO:0000313" key="2">
    <source>
        <dbReference type="EMBL" id="GGM79050.1"/>
    </source>
</evidence>
<dbReference type="AlphaFoldDB" id="A0A917X6D4"/>
<organism evidence="2 3">
    <name type="scientific">Dactylosporangium sucinum</name>
    <dbReference type="NCBI Taxonomy" id="1424081"/>
    <lineage>
        <taxon>Bacteria</taxon>
        <taxon>Bacillati</taxon>
        <taxon>Actinomycetota</taxon>
        <taxon>Actinomycetes</taxon>
        <taxon>Micromonosporales</taxon>
        <taxon>Micromonosporaceae</taxon>
        <taxon>Dactylosporangium</taxon>
    </lineage>
</organism>
<proteinExistence type="predicted"/>
<dbReference type="EMBL" id="BMPI01000079">
    <property type="protein sequence ID" value="GGM79050.1"/>
    <property type="molecule type" value="Genomic_DNA"/>
</dbReference>
<reference evidence="2" key="1">
    <citation type="journal article" date="2014" name="Int. J. Syst. Evol. Microbiol.">
        <title>Complete genome sequence of Corynebacterium casei LMG S-19264T (=DSM 44701T), isolated from a smear-ripened cheese.</title>
        <authorList>
            <consortium name="US DOE Joint Genome Institute (JGI-PGF)"/>
            <person name="Walter F."/>
            <person name="Albersmeier A."/>
            <person name="Kalinowski J."/>
            <person name="Ruckert C."/>
        </authorList>
    </citation>
    <scope>NUCLEOTIDE SEQUENCE</scope>
    <source>
        <strain evidence="2">JCM 19831</strain>
    </source>
</reference>
<keyword evidence="3" id="KW-1185">Reference proteome</keyword>
<feature type="region of interest" description="Disordered" evidence="1">
    <location>
        <begin position="33"/>
        <end position="100"/>
    </location>
</feature>
<sequence length="100" mass="10345">MERSGCHGDQNSPSIMGGAAPARLRATHAAAKVGGAAPVSLRADPTPRPTWAARRVGRAPCRPDTAATWAVRRSRSVPTSTSTAADMDGAEPVTVGRRVD</sequence>
<protein>
    <submittedName>
        <fullName evidence="2">Uncharacterized protein</fullName>
    </submittedName>
</protein>
<gene>
    <name evidence="2" type="ORF">GCM10007977_095750</name>
</gene>
<name>A0A917X6D4_9ACTN</name>